<dbReference type="AlphaFoldDB" id="A0A941ESE5"/>
<keyword evidence="2" id="KW-1185">Reference proteome</keyword>
<dbReference type="SUPFAM" id="SSF109854">
    <property type="entry name" value="DinB/YfiT-like putative metalloenzymes"/>
    <property type="match status" value="1"/>
</dbReference>
<evidence type="ECO:0000313" key="1">
    <source>
        <dbReference type="EMBL" id="MBR7836196.1"/>
    </source>
</evidence>
<dbReference type="RefSeq" id="WP_212530679.1">
    <property type="nucleotide sequence ID" value="NZ_JAGSOG010000130.1"/>
</dbReference>
<gene>
    <name evidence="1" type="ORF">KDL01_23160</name>
</gene>
<dbReference type="NCBIfam" id="TIGR03083">
    <property type="entry name" value="maleylpyruvate isomerase family mycothiol-dependent enzyme"/>
    <property type="match status" value="1"/>
</dbReference>
<sequence>MTGFAARERQALAETLATIGPDAPTLCTGWHTDDLVAHLVLREGRPDAAAGILAKPLAGWTRRVQDRSKDRVPYPSLVERFRSGPPAWSPTRVGAVDEAANTLEFFVHHEDVRRAAPEWEPRKFEQDHDDELWRRLRSSVKLMFRRVPVGVTLVRTPNQQTVVAKPATPLMVTVSGTAGELVLFCFGRKDAARVELSGDESALTRLRSAPLGI</sequence>
<dbReference type="NCBIfam" id="TIGR03085">
    <property type="entry name" value="TIGR03085 family metal-binding protein"/>
    <property type="match status" value="1"/>
</dbReference>
<dbReference type="InterPro" id="IPR017519">
    <property type="entry name" value="CHP03085"/>
</dbReference>
<protein>
    <submittedName>
        <fullName evidence="1">TIGR03085 family protein</fullName>
    </submittedName>
</protein>
<dbReference type="InterPro" id="IPR034660">
    <property type="entry name" value="DinB/YfiT-like"/>
</dbReference>
<dbReference type="InterPro" id="IPR017517">
    <property type="entry name" value="Maleyloyr_isom"/>
</dbReference>
<dbReference type="EMBL" id="JAGSOG010000130">
    <property type="protein sequence ID" value="MBR7836196.1"/>
    <property type="molecule type" value="Genomic_DNA"/>
</dbReference>
<proteinExistence type="predicted"/>
<reference evidence="1" key="1">
    <citation type="submission" date="2021-04" db="EMBL/GenBank/DDBJ databases">
        <title>Genome based classification of Actinospica acidithermotolerans sp. nov., an actinobacterium isolated from an Indonesian hot spring.</title>
        <authorList>
            <person name="Kusuma A.B."/>
            <person name="Putra K.E."/>
            <person name="Nafisah S."/>
            <person name="Loh J."/>
            <person name="Nouioui I."/>
            <person name="Goodfellow M."/>
        </authorList>
    </citation>
    <scope>NUCLEOTIDE SEQUENCE</scope>
    <source>
        <strain evidence="1">CSCA 57</strain>
    </source>
</reference>
<dbReference type="Proteomes" id="UP000675781">
    <property type="component" value="Unassembled WGS sequence"/>
</dbReference>
<accession>A0A941ESE5</accession>
<comment type="caution">
    <text evidence="1">The sequence shown here is derived from an EMBL/GenBank/DDBJ whole genome shotgun (WGS) entry which is preliminary data.</text>
</comment>
<name>A0A941ESE5_9ACTN</name>
<organism evidence="1 2">
    <name type="scientific">Actinospica durhamensis</name>
    <dbReference type="NCBI Taxonomy" id="1508375"/>
    <lineage>
        <taxon>Bacteria</taxon>
        <taxon>Bacillati</taxon>
        <taxon>Actinomycetota</taxon>
        <taxon>Actinomycetes</taxon>
        <taxon>Catenulisporales</taxon>
        <taxon>Actinospicaceae</taxon>
        <taxon>Actinospica</taxon>
    </lineage>
</organism>
<evidence type="ECO:0000313" key="2">
    <source>
        <dbReference type="Proteomes" id="UP000675781"/>
    </source>
</evidence>